<protein>
    <recommendedName>
        <fullName evidence="3">DUF7746 domain-containing protein</fullName>
    </recommendedName>
</protein>
<evidence type="ECO:0000313" key="4">
    <source>
        <dbReference type="EMBL" id="KAF7838993.1"/>
    </source>
</evidence>
<keyword evidence="2" id="KW-1133">Transmembrane helix</keyword>
<evidence type="ECO:0000256" key="1">
    <source>
        <dbReference type="SAM" id="MobiDB-lite"/>
    </source>
</evidence>
<dbReference type="PANTHER" id="PTHR33054">
    <property type="entry name" value="CCHC-TYPE DOMAIN-CONTAINING PROTEIN"/>
    <property type="match status" value="1"/>
</dbReference>
<feature type="domain" description="DUF7746" evidence="3">
    <location>
        <begin position="1"/>
        <end position="36"/>
    </location>
</feature>
<gene>
    <name evidence="4" type="ORF">G2W53_007475</name>
</gene>
<dbReference type="AlphaFoldDB" id="A0A834X7N9"/>
<keyword evidence="5" id="KW-1185">Reference proteome</keyword>
<dbReference type="OrthoDB" id="1735266at2759"/>
<sequence>MLGTGFSGQLKGWWDTYLTHMDRSIILNAIKEEIREGKTVRREDSVSTLLYAITKHFVGDPVELEEVQKQMEQCFWSTPMKNQFPLKSNKEFWEGVGESKTVALLKLKGAIEDWKTLLEQEGNEAIVQVQSHCDEWDHVVQFLKLMVIKNWKEKPTTNGISLVGVMMPKFIIPLQQGAFESMVMSLVPLNQDAKSEEVFFFISASILVGILTGIKHLATVDWGRKKRKEKSEVVEQNHTLILAMVFTFDPGGGGYYNFFWIEFMVIELNLNLGDKVDFVREDIDINKRAKPNLKFRSPIEHDILHHDIRDDSNTKVLVDLTAVDDTIFTLIQSNSKSVSVLEARCPSFFEVASSNDGDAPSTSKKSFDSVSNGVDDNDAHSSGYSKNMMVAKRIKIEKI</sequence>
<comment type="caution">
    <text evidence="4">The sequence shown here is derived from an EMBL/GenBank/DDBJ whole genome shotgun (WGS) entry which is preliminary data.</text>
</comment>
<name>A0A834X7N9_9FABA</name>
<evidence type="ECO:0000313" key="5">
    <source>
        <dbReference type="Proteomes" id="UP000634136"/>
    </source>
</evidence>
<feature type="transmembrane region" description="Helical" evidence="2">
    <location>
        <begin position="198"/>
        <end position="218"/>
    </location>
</feature>
<feature type="region of interest" description="Disordered" evidence="1">
    <location>
        <begin position="353"/>
        <end position="382"/>
    </location>
</feature>
<dbReference type="Proteomes" id="UP000634136">
    <property type="component" value="Unassembled WGS sequence"/>
</dbReference>
<keyword evidence="2" id="KW-0472">Membrane</keyword>
<dbReference type="Pfam" id="PF24925">
    <property type="entry name" value="DUF7746"/>
    <property type="match status" value="1"/>
</dbReference>
<keyword evidence="2" id="KW-0812">Transmembrane</keyword>
<accession>A0A834X7N9</accession>
<dbReference type="InterPro" id="IPR056648">
    <property type="entry name" value="DUF7746"/>
</dbReference>
<proteinExistence type="predicted"/>
<evidence type="ECO:0000256" key="2">
    <source>
        <dbReference type="SAM" id="Phobius"/>
    </source>
</evidence>
<reference evidence="4" key="1">
    <citation type="submission" date="2020-09" db="EMBL/GenBank/DDBJ databases">
        <title>Genome-Enabled Discovery of Anthraquinone Biosynthesis in Senna tora.</title>
        <authorList>
            <person name="Kang S.-H."/>
            <person name="Pandey R.P."/>
            <person name="Lee C.-M."/>
            <person name="Sim J.-S."/>
            <person name="Jeong J.-T."/>
            <person name="Choi B.-S."/>
            <person name="Jung M."/>
            <person name="Ginzburg D."/>
            <person name="Zhao K."/>
            <person name="Won S.Y."/>
            <person name="Oh T.-J."/>
            <person name="Yu Y."/>
            <person name="Kim N.-H."/>
            <person name="Lee O.R."/>
            <person name="Lee T.-H."/>
            <person name="Bashyal P."/>
            <person name="Kim T.-S."/>
            <person name="Lee W.-H."/>
            <person name="Kawkins C."/>
            <person name="Kim C.-K."/>
            <person name="Kim J.S."/>
            <person name="Ahn B.O."/>
            <person name="Rhee S.Y."/>
            <person name="Sohng J.K."/>
        </authorList>
    </citation>
    <scope>NUCLEOTIDE SEQUENCE</scope>
    <source>
        <tissue evidence="4">Leaf</tissue>
    </source>
</reference>
<dbReference type="PANTHER" id="PTHR33054:SF9">
    <property type="entry name" value="CCHC-TYPE DOMAIN-CONTAINING PROTEIN"/>
    <property type="match status" value="1"/>
</dbReference>
<evidence type="ECO:0000259" key="3">
    <source>
        <dbReference type="Pfam" id="PF24925"/>
    </source>
</evidence>
<dbReference type="EMBL" id="JAAIUW010000003">
    <property type="protein sequence ID" value="KAF7838993.1"/>
    <property type="molecule type" value="Genomic_DNA"/>
</dbReference>
<organism evidence="4 5">
    <name type="scientific">Senna tora</name>
    <dbReference type="NCBI Taxonomy" id="362788"/>
    <lineage>
        <taxon>Eukaryota</taxon>
        <taxon>Viridiplantae</taxon>
        <taxon>Streptophyta</taxon>
        <taxon>Embryophyta</taxon>
        <taxon>Tracheophyta</taxon>
        <taxon>Spermatophyta</taxon>
        <taxon>Magnoliopsida</taxon>
        <taxon>eudicotyledons</taxon>
        <taxon>Gunneridae</taxon>
        <taxon>Pentapetalae</taxon>
        <taxon>rosids</taxon>
        <taxon>fabids</taxon>
        <taxon>Fabales</taxon>
        <taxon>Fabaceae</taxon>
        <taxon>Caesalpinioideae</taxon>
        <taxon>Cassia clade</taxon>
        <taxon>Senna</taxon>
    </lineage>
</organism>